<proteinExistence type="predicted"/>
<dbReference type="Proteomes" id="UP001597203">
    <property type="component" value="Unassembled WGS sequence"/>
</dbReference>
<evidence type="ECO:0000313" key="2">
    <source>
        <dbReference type="EMBL" id="MFD1103868.1"/>
    </source>
</evidence>
<dbReference type="Gene3D" id="2.40.50.90">
    <property type="match status" value="1"/>
</dbReference>
<dbReference type="RefSeq" id="WP_380909052.1">
    <property type="nucleotide sequence ID" value="NZ_JBHTLS010000009.1"/>
</dbReference>
<dbReference type="InterPro" id="IPR016071">
    <property type="entry name" value="Staphylococal_nuclease_OB-fold"/>
</dbReference>
<organism evidence="2 3">
    <name type="scientific">Sphingobium olei</name>
    <dbReference type="NCBI Taxonomy" id="420955"/>
    <lineage>
        <taxon>Bacteria</taxon>
        <taxon>Pseudomonadati</taxon>
        <taxon>Pseudomonadota</taxon>
        <taxon>Alphaproteobacteria</taxon>
        <taxon>Sphingomonadales</taxon>
        <taxon>Sphingomonadaceae</taxon>
        <taxon>Sphingobium</taxon>
    </lineage>
</organism>
<sequence length="179" mass="19638">MPDDRRMGDVHKFRKLKNARRNSRGSRLTHWRGPTRRRWTRVQSVVVIIGLLFGASLGLKLIGGTGFASEDASFQCGSIRVIDGDTFDCGSIHIRLSGIDAPELPGHCRQGRQCTQGDPYAAMQNLQNLVAAGSVQCHKTDTDRYGRTVARCTSNGVDLSCGQLSAGQAVRRYGYILCL</sequence>
<feature type="domain" description="TNase-like" evidence="1">
    <location>
        <begin position="72"/>
        <end position="179"/>
    </location>
</feature>
<name>A0ABW3NX26_9SPHN</name>
<dbReference type="EMBL" id="JBHTLS010000009">
    <property type="protein sequence ID" value="MFD1103868.1"/>
    <property type="molecule type" value="Genomic_DNA"/>
</dbReference>
<evidence type="ECO:0000259" key="1">
    <source>
        <dbReference type="SMART" id="SM00318"/>
    </source>
</evidence>
<reference evidence="3" key="1">
    <citation type="journal article" date="2019" name="Int. J. Syst. Evol. Microbiol.">
        <title>The Global Catalogue of Microorganisms (GCM) 10K type strain sequencing project: providing services to taxonomists for standard genome sequencing and annotation.</title>
        <authorList>
            <consortium name="The Broad Institute Genomics Platform"/>
            <consortium name="The Broad Institute Genome Sequencing Center for Infectious Disease"/>
            <person name="Wu L."/>
            <person name="Ma J."/>
        </authorList>
    </citation>
    <scope>NUCLEOTIDE SEQUENCE [LARGE SCALE GENOMIC DNA]</scope>
    <source>
        <strain evidence="3">CCUG 54329</strain>
    </source>
</reference>
<dbReference type="SUPFAM" id="SSF50199">
    <property type="entry name" value="Staphylococcal nuclease"/>
    <property type="match status" value="1"/>
</dbReference>
<dbReference type="Pfam" id="PF00565">
    <property type="entry name" value="SNase"/>
    <property type="match status" value="1"/>
</dbReference>
<keyword evidence="3" id="KW-1185">Reference proteome</keyword>
<accession>A0ABW3NX26</accession>
<dbReference type="SMART" id="SM00318">
    <property type="entry name" value="SNc"/>
    <property type="match status" value="1"/>
</dbReference>
<gene>
    <name evidence="2" type="ORF">ACFQ24_02920</name>
</gene>
<protein>
    <submittedName>
        <fullName evidence="2">Thermonuclease family protein</fullName>
    </submittedName>
</protein>
<evidence type="ECO:0000313" key="3">
    <source>
        <dbReference type="Proteomes" id="UP001597203"/>
    </source>
</evidence>
<comment type="caution">
    <text evidence="2">The sequence shown here is derived from an EMBL/GenBank/DDBJ whole genome shotgun (WGS) entry which is preliminary data.</text>
</comment>
<dbReference type="InterPro" id="IPR035437">
    <property type="entry name" value="SNase_OB-fold_sf"/>
</dbReference>